<keyword evidence="2" id="KW-1185">Reference proteome</keyword>
<protein>
    <submittedName>
        <fullName evidence="1">Uncharacterized protein</fullName>
    </submittedName>
</protein>
<evidence type="ECO:0000313" key="2">
    <source>
        <dbReference type="Proteomes" id="UP000016562"/>
    </source>
</evidence>
<proteinExistence type="predicted"/>
<dbReference type="EMBL" id="BATM01000022">
    <property type="protein sequence ID" value="GAD80048.1"/>
    <property type="molecule type" value="Genomic_DNA"/>
</dbReference>
<gene>
    <name evidence="1" type="ORF">VEZ01S_22_00560</name>
</gene>
<comment type="caution">
    <text evidence="1">The sequence shown here is derived from an EMBL/GenBank/DDBJ whole genome shotgun (WGS) entry which is preliminary data.</text>
</comment>
<dbReference type="Proteomes" id="UP000016562">
    <property type="component" value="Unassembled WGS sequence"/>
</dbReference>
<evidence type="ECO:0000313" key="1">
    <source>
        <dbReference type="EMBL" id="GAD80048.1"/>
    </source>
</evidence>
<name>U3CPI4_9VIBR</name>
<reference evidence="1 2" key="1">
    <citation type="submission" date="2013-09" db="EMBL/GenBank/DDBJ databases">
        <title>Whole genome shotgun sequence of Vibrio ezurae NBRC 102218.</title>
        <authorList>
            <person name="Yoshida I."/>
            <person name="Hosoyama A."/>
            <person name="Numata M."/>
            <person name="Hashimoto M."/>
            <person name="Hosoyama Y."/>
            <person name="Tsuchikane K."/>
            <person name="Noguchi M."/>
            <person name="Hirakata S."/>
            <person name="Ichikawa N."/>
            <person name="Ohji S."/>
            <person name="Yamazoe A."/>
            <person name="Fujita N."/>
        </authorList>
    </citation>
    <scope>NUCLEOTIDE SEQUENCE [LARGE SCALE GENOMIC DNA]</scope>
    <source>
        <strain evidence="1 2">NBRC 102218</strain>
    </source>
</reference>
<sequence>LSVISIKDYYRALISAINHQVNILTLRLQDSQCIRKQISCIEIENFEQMQYKASLSLRRMIAITLRYKLHYIRFIILYR</sequence>
<organism evidence="1 2">
    <name type="scientific">Vibrio ezurae NBRC 102218</name>
    <dbReference type="NCBI Taxonomy" id="1219080"/>
    <lineage>
        <taxon>Bacteria</taxon>
        <taxon>Pseudomonadati</taxon>
        <taxon>Pseudomonadota</taxon>
        <taxon>Gammaproteobacteria</taxon>
        <taxon>Vibrionales</taxon>
        <taxon>Vibrionaceae</taxon>
        <taxon>Vibrio</taxon>
    </lineage>
</organism>
<accession>U3CPI4</accession>
<feature type="non-terminal residue" evidence="1">
    <location>
        <position position="1"/>
    </location>
</feature>
<dbReference type="AlphaFoldDB" id="U3CPI4"/>